<dbReference type="AlphaFoldDB" id="A0A0A9ANW6"/>
<dbReference type="EMBL" id="GBRH01244471">
    <property type="protein sequence ID" value="JAD53424.1"/>
    <property type="molecule type" value="Transcribed_RNA"/>
</dbReference>
<sequence length="41" mass="4756">MKARLVHHNPAPKKKTLKMCPLPCYCKSFPRHNDVSITRAH</sequence>
<proteinExistence type="predicted"/>
<organism evidence="1">
    <name type="scientific">Arundo donax</name>
    <name type="common">Giant reed</name>
    <name type="synonym">Donax arundinaceus</name>
    <dbReference type="NCBI Taxonomy" id="35708"/>
    <lineage>
        <taxon>Eukaryota</taxon>
        <taxon>Viridiplantae</taxon>
        <taxon>Streptophyta</taxon>
        <taxon>Embryophyta</taxon>
        <taxon>Tracheophyta</taxon>
        <taxon>Spermatophyta</taxon>
        <taxon>Magnoliopsida</taxon>
        <taxon>Liliopsida</taxon>
        <taxon>Poales</taxon>
        <taxon>Poaceae</taxon>
        <taxon>PACMAD clade</taxon>
        <taxon>Arundinoideae</taxon>
        <taxon>Arundineae</taxon>
        <taxon>Arundo</taxon>
    </lineage>
</organism>
<reference evidence="1" key="2">
    <citation type="journal article" date="2015" name="Data Brief">
        <title>Shoot transcriptome of the giant reed, Arundo donax.</title>
        <authorList>
            <person name="Barrero R.A."/>
            <person name="Guerrero F.D."/>
            <person name="Moolhuijzen P."/>
            <person name="Goolsby J.A."/>
            <person name="Tidwell J."/>
            <person name="Bellgard S.E."/>
            <person name="Bellgard M.I."/>
        </authorList>
    </citation>
    <scope>NUCLEOTIDE SEQUENCE</scope>
    <source>
        <tissue evidence="1">Shoot tissue taken approximately 20 cm above the soil surface</tissue>
    </source>
</reference>
<reference evidence="1" key="1">
    <citation type="submission" date="2014-09" db="EMBL/GenBank/DDBJ databases">
        <authorList>
            <person name="Magalhaes I.L.F."/>
            <person name="Oliveira U."/>
            <person name="Santos F.R."/>
            <person name="Vidigal T.H.D.A."/>
            <person name="Brescovit A.D."/>
            <person name="Santos A.J."/>
        </authorList>
    </citation>
    <scope>NUCLEOTIDE SEQUENCE</scope>
    <source>
        <tissue evidence="1">Shoot tissue taken approximately 20 cm above the soil surface</tissue>
    </source>
</reference>
<protein>
    <submittedName>
        <fullName evidence="1">Uncharacterized protein</fullName>
    </submittedName>
</protein>
<evidence type="ECO:0000313" key="1">
    <source>
        <dbReference type="EMBL" id="JAD53424.1"/>
    </source>
</evidence>
<accession>A0A0A9ANW6</accession>
<name>A0A0A9ANW6_ARUDO</name>